<reference evidence="2" key="1">
    <citation type="submission" date="2023-03" db="EMBL/GenBank/DDBJ databases">
        <title>Massive genome expansion in bonnet fungi (Mycena s.s.) driven by repeated elements and novel gene families across ecological guilds.</title>
        <authorList>
            <consortium name="Lawrence Berkeley National Laboratory"/>
            <person name="Harder C.B."/>
            <person name="Miyauchi S."/>
            <person name="Viragh M."/>
            <person name="Kuo A."/>
            <person name="Thoen E."/>
            <person name="Andreopoulos B."/>
            <person name="Lu D."/>
            <person name="Skrede I."/>
            <person name="Drula E."/>
            <person name="Henrissat B."/>
            <person name="Morin E."/>
            <person name="Kohler A."/>
            <person name="Barry K."/>
            <person name="LaButti K."/>
            <person name="Morin E."/>
            <person name="Salamov A."/>
            <person name="Lipzen A."/>
            <person name="Mereny Z."/>
            <person name="Hegedus B."/>
            <person name="Baldrian P."/>
            <person name="Stursova M."/>
            <person name="Weitz H."/>
            <person name="Taylor A."/>
            <person name="Grigoriev I.V."/>
            <person name="Nagy L.G."/>
            <person name="Martin F."/>
            <person name="Kauserud H."/>
        </authorList>
    </citation>
    <scope>NUCLEOTIDE SEQUENCE</scope>
    <source>
        <strain evidence="2">CBHHK067</strain>
    </source>
</reference>
<feature type="region of interest" description="Disordered" evidence="1">
    <location>
        <begin position="106"/>
        <end position="149"/>
    </location>
</feature>
<evidence type="ECO:0000313" key="3">
    <source>
        <dbReference type="Proteomes" id="UP001221757"/>
    </source>
</evidence>
<dbReference type="AlphaFoldDB" id="A0AAD7CRD4"/>
<gene>
    <name evidence="2" type="ORF">B0H17DRAFT_1146480</name>
</gene>
<proteinExistence type="predicted"/>
<feature type="region of interest" description="Disordered" evidence="1">
    <location>
        <begin position="66"/>
        <end position="90"/>
    </location>
</feature>
<accession>A0AAD7CRD4</accession>
<evidence type="ECO:0000256" key="1">
    <source>
        <dbReference type="SAM" id="MobiDB-lite"/>
    </source>
</evidence>
<sequence length="149" mass="15778">MWHPARRRAEVLGSTTSARECRAVDGATRTRADWCPVNCSIRPTVVAPEAAASSDGCRLLEIHHANTSRGPVATPGELQRSDDHGAGPKKGRVAWIVEMAIGEGRVVEFDRRSGENGSVAGLENKGKSRGGGVGTGGLRRRQGDNLAEP</sequence>
<organism evidence="2 3">
    <name type="scientific">Mycena rosella</name>
    <name type="common">Pink bonnet</name>
    <name type="synonym">Agaricus rosellus</name>
    <dbReference type="NCBI Taxonomy" id="1033263"/>
    <lineage>
        <taxon>Eukaryota</taxon>
        <taxon>Fungi</taxon>
        <taxon>Dikarya</taxon>
        <taxon>Basidiomycota</taxon>
        <taxon>Agaricomycotina</taxon>
        <taxon>Agaricomycetes</taxon>
        <taxon>Agaricomycetidae</taxon>
        <taxon>Agaricales</taxon>
        <taxon>Marasmiineae</taxon>
        <taxon>Mycenaceae</taxon>
        <taxon>Mycena</taxon>
    </lineage>
</organism>
<evidence type="ECO:0000313" key="2">
    <source>
        <dbReference type="EMBL" id="KAJ7655436.1"/>
    </source>
</evidence>
<dbReference type="EMBL" id="JARKIE010000311">
    <property type="protein sequence ID" value="KAJ7655436.1"/>
    <property type="molecule type" value="Genomic_DNA"/>
</dbReference>
<comment type="caution">
    <text evidence="2">The sequence shown here is derived from an EMBL/GenBank/DDBJ whole genome shotgun (WGS) entry which is preliminary data.</text>
</comment>
<dbReference type="Proteomes" id="UP001221757">
    <property type="component" value="Unassembled WGS sequence"/>
</dbReference>
<name>A0AAD7CRD4_MYCRO</name>
<keyword evidence="3" id="KW-1185">Reference proteome</keyword>
<protein>
    <submittedName>
        <fullName evidence="2">Uncharacterized protein</fullName>
    </submittedName>
</protein>